<proteinExistence type="predicted"/>
<dbReference type="InterPro" id="IPR032675">
    <property type="entry name" value="LRR_dom_sf"/>
</dbReference>
<evidence type="ECO:0000313" key="1">
    <source>
        <dbReference type="EMBL" id="CAF1502455.1"/>
    </source>
</evidence>
<dbReference type="AlphaFoldDB" id="A0A8S2FKX6"/>
<dbReference type="SUPFAM" id="SSF52058">
    <property type="entry name" value="L domain-like"/>
    <property type="match status" value="1"/>
</dbReference>
<organism evidence="1 3">
    <name type="scientific">Didymodactylos carnosus</name>
    <dbReference type="NCBI Taxonomy" id="1234261"/>
    <lineage>
        <taxon>Eukaryota</taxon>
        <taxon>Metazoa</taxon>
        <taxon>Spiralia</taxon>
        <taxon>Gnathifera</taxon>
        <taxon>Rotifera</taxon>
        <taxon>Eurotatoria</taxon>
        <taxon>Bdelloidea</taxon>
        <taxon>Philodinida</taxon>
        <taxon>Philodinidae</taxon>
        <taxon>Didymodactylos</taxon>
    </lineage>
</organism>
<evidence type="ECO:0000313" key="2">
    <source>
        <dbReference type="EMBL" id="CAF4290859.1"/>
    </source>
</evidence>
<sequence length="225" mass="26414">MIPYTHYQFPFEKILIRPDFRLLSYLDMSLPLQKTFCGAHSLSDIDLVSSNIQLLDVCNFDQLPSLKRLSLMDNPLYCSCSMFYLKYGDIYRLLLNKVYDDDNQIDTNLEQWLKPELRRHIDMAYIRGDLRRPPIEFSLFSRCAQPTEWKGLELVNITHVSKLCHQEWEAIENSCQTYCDQHDRTIITSNKLTTINPVIINRSTSFAVNFHVTIVILTSFILYCI</sequence>
<evidence type="ECO:0000313" key="3">
    <source>
        <dbReference type="Proteomes" id="UP000677228"/>
    </source>
</evidence>
<dbReference type="Proteomes" id="UP000682733">
    <property type="component" value="Unassembled WGS sequence"/>
</dbReference>
<comment type="caution">
    <text evidence="1">The sequence shown here is derived from an EMBL/GenBank/DDBJ whole genome shotgun (WGS) entry which is preliminary data.</text>
</comment>
<dbReference type="Gene3D" id="3.80.10.10">
    <property type="entry name" value="Ribonuclease Inhibitor"/>
    <property type="match status" value="1"/>
</dbReference>
<dbReference type="EMBL" id="CAJOBA010056286">
    <property type="protein sequence ID" value="CAF4290859.1"/>
    <property type="molecule type" value="Genomic_DNA"/>
</dbReference>
<gene>
    <name evidence="1" type="ORF">OVA965_LOCUS37001</name>
    <name evidence="2" type="ORF">TMI583_LOCUS38046</name>
</gene>
<reference evidence="1" key="1">
    <citation type="submission" date="2021-02" db="EMBL/GenBank/DDBJ databases">
        <authorList>
            <person name="Nowell W R."/>
        </authorList>
    </citation>
    <scope>NUCLEOTIDE SEQUENCE</scope>
</reference>
<accession>A0A8S2FKX6</accession>
<dbReference type="Proteomes" id="UP000677228">
    <property type="component" value="Unassembled WGS sequence"/>
</dbReference>
<dbReference type="EMBL" id="CAJNOK010034267">
    <property type="protein sequence ID" value="CAF1502455.1"/>
    <property type="molecule type" value="Genomic_DNA"/>
</dbReference>
<protein>
    <submittedName>
        <fullName evidence="1">Uncharacterized protein</fullName>
    </submittedName>
</protein>
<name>A0A8S2FKX6_9BILA</name>